<accession>U9TQF8</accession>
<organism evidence="1">
    <name type="scientific">Rhizophagus irregularis (strain DAOM 181602 / DAOM 197198 / MUCL 43194)</name>
    <name type="common">Arbuscular mycorrhizal fungus</name>
    <name type="synonym">Glomus intraradices</name>
    <dbReference type="NCBI Taxonomy" id="747089"/>
    <lineage>
        <taxon>Eukaryota</taxon>
        <taxon>Fungi</taxon>
        <taxon>Fungi incertae sedis</taxon>
        <taxon>Mucoromycota</taxon>
        <taxon>Glomeromycotina</taxon>
        <taxon>Glomeromycetes</taxon>
        <taxon>Glomerales</taxon>
        <taxon>Glomeraceae</taxon>
        <taxon>Rhizophagus</taxon>
    </lineage>
</organism>
<name>U9TQF8_RHIID</name>
<dbReference type="EMBL" id="KI292847">
    <property type="protein sequence ID" value="ESA05581.1"/>
    <property type="molecule type" value="Genomic_DNA"/>
</dbReference>
<gene>
    <name evidence="1" type="ORF">GLOINDRAFT_35360</name>
</gene>
<sequence>MFLRKLNASEQDEYINQVDKGEDQAQDPKQGIPLTGIKNSSFIIIIPKLEN</sequence>
<dbReference type="AlphaFoldDB" id="U9TQF8"/>
<protein>
    <submittedName>
        <fullName evidence="1">Uncharacterized protein</fullName>
    </submittedName>
</protein>
<reference evidence="1" key="1">
    <citation type="submission" date="2013-07" db="EMBL/GenBank/DDBJ databases">
        <title>The genome of an arbuscular mycorrhizal fungus provides insights into the evolution of the oldest plant symbiosis.</title>
        <authorList>
            <consortium name="DOE Joint Genome Institute"/>
            <person name="Tisserant E."/>
            <person name="Malbreil M."/>
            <person name="Kuo A."/>
            <person name="Kohler A."/>
            <person name="Symeonidi A."/>
            <person name="Balestrini R."/>
            <person name="Charron P."/>
            <person name="Duensing N."/>
            <person name="Frei-dit-Frey N."/>
            <person name="Gianinazzi-Pearson V."/>
            <person name="Gilbert B."/>
            <person name="Handa Y."/>
            <person name="Hijri M."/>
            <person name="Kaul R."/>
            <person name="Kawaguchi M."/>
            <person name="Krajinski F."/>
            <person name="Lammers P."/>
            <person name="Lapierre D."/>
            <person name="Masclaux F.G."/>
            <person name="Murat C."/>
            <person name="Morin E."/>
            <person name="Ndikumana S."/>
            <person name="Pagni M."/>
            <person name="Petitpierre D."/>
            <person name="Requena N."/>
            <person name="Rosikiewicz P."/>
            <person name="Riley R."/>
            <person name="Saito K."/>
            <person name="San Clemente H."/>
            <person name="Shapiro H."/>
            <person name="van Tuinen D."/>
            <person name="Becard G."/>
            <person name="Bonfante P."/>
            <person name="Paszkowski U."/>
            <person name="Shachar-Hill Y."/>
            <person name="Young J.P."/>
            <person name="Sanders I.R."/>
            <person name="Henrissat B."/>
            <person name="Rensing S.A."/>
            <person name="Grigoriev I.V."/>
            <person name="Corradi N."/>
            <person name="Roux C."/>
            <person name="Martin F."/>
        </authorList>
    </citation>
    <scope>NUCLEOTIDE SEQUENCE</scope>
    <source>
        <strain evidence="1">DAOM 197198</strain>
    </source>
</reference>
<evidence type="ECO:0000313" key="1">
    <source>
        <dbReference type="EMBL" id="ESA05581.1"/>
    </source>
</evidence>
<proteinExistence type="predicted"/>
<dbReference type="HOGENOM" id="CLU_3107586_0_0_1"/>